<evidence type="ECO:0000256" key="19">
    <source>
        <dbReference type="ARBA" id="ARBA00023329"/>
    </source>
</evidence>
<feature type="transmembrane region" description="Helical" evidence="29">
    <location>
        <begin position="330"/>
        <end position="351"/>
    </location>
</feature>
<keyword evidence="12" id="KW-0547">Nucleotide-binding</keyword>
<keyword evidence="8" id="KW-0963">Cytoplasm</keyword>
<dbReference type="KEGG" id="prob:127214161"/>
<evidence type="ECO:0000256" key="20">
    <source>
        <dbReference type="ARBA" id="ARBA00034036"/>
    </source>
</evidence>
<feature type="domain" description="ABC transmembrane type-1" evidence="31">
    <location>
        <begin position="58"/>
        <end position="359"/>
    </location>
</feature>
<dbReference type="Pfam" id="PF00005">
    <property type="entry name" value="ABC_tran"/>
    <property type="match status" value="2"/>
</dbReference>
<evidence type="ECO:0000256" key="1">
    <source>
        <dbReference type="ARBA" id="ARBA00004132"/>
    </source>
</evidence>
<dbReference type="GO" id="GO:0140326">
    <property type="term" value="F:ATPase-coupled intramembrane lipid transporter activity"/>
    <property type="evidence" value="ECO:0007669"/>
    <property type="project" value="UniProtKB-EC"/>
</dbReference>
<evidence type="ECO:0000256" key="2">
    <source>
        <dbReference type="ARBA" id="ARBA00004285"/>
    </source>
</evidence>
<feature type="transmembrane region" description="Helical" evidence="29">
    <location>
        <begin position="217"/>
        <end position="235"/>
    </location>
</feature>
<keyword evidence="9" id="KW-0597">Phosphoprotein</keyword>
<feature type="region of interest" description="Disordered" evidence="28">
    <location>
        <begin position="1"/>
        <end position="24"/>
    </location>
</feature>
<evidence type="ECO:0000256" key="14">
    <source>
        <dbReference type="ARBA" id="ARBA00022967"/>
    </source>
</evidence>
<evidence type="ECO:0000256" key="27">
    <source>
        <dbReference type="ARBA" id="ARBA00084064"/>
    </source>
</evidence>
<dbReference type="InterPro" id="IPR011527">
    <property type="entry name" value="ABC1_TM_dom"/>
</dbReference>
<dbReference type="Gene3D" id="1.20.1560.10">
    <property type="entry name" value="ABC transporter type 1, transmembrane domain"/>
    <property type="match status" value="1"/>
</dbReference>
<evidence type="ECO:0000256" key="25">
    <source>
        <dbReference type="ARBA" id="ARBA00079379"/>
    </source>
</evidence>
<evidence type="ECO:0000256" key="28">
    <source>
        <dbReference type="SAM" id="MobiDB-lite"/>
    </source>
</evidence>
<dbReference type="SUPFAM" id="SSF90123">
    <property type="entry name" value="ABC transporter transmembrane region"/>
    <property type="match status" value="2"/>
</dbReference>
<evidence type="ECO:0000256" key="6">
    <source>
        <dbReference type="ARBA" id="ARBA00022448"/>
    </source>
</evidence>
<comment type="catalytic activity">
    <reaction evidence="20">
        <text>ATP + H2O + phospholipidSide 1 = ADP + phosphate + phospholipidSide 2.</text>
        <dbReference type="EC" id="7.6.2.1"/>
    </reaction>
</comment>
<keyword evidence="19" id="KW-0968">Cytoplasmic vesicle</keyword>
<feature type="transmembrane region" description="Helical" evidence="29">
    <location>
        <begin position="975"/>
        <end position="996"/>
    </location>
</feature>
<feature type="transmembrane region" description="Helical" evidence="29">
    <location>
        <begin position="710"/>
        <end position="734"/>
    </location>
</feature>
<evidence type="ECO:0000256" key="29">
    <source>
        <dbReference type="SAM" id="Phobius"/>
    </source>
</evidence>
<dbReference type="SUPFAM" id="SSF52540">
    <property type="entry name" value="P-loop containing nucleoside triphosphate hydrolases"/>
    <property type="match status" value="2"/>
</dbReference>
<evidence type="ECO:0000256" key="10">
    <source>
        <dbReference type="ARBA" id="ARBA00022692"/>
    </source>
</evidence>
<evidence type="ECO:0000256" key="7">
    <source>
        <dbReference type="ARBA" id="ARBA00022475"/>
    </source>
</evidence>
<dbReference type="CDD" id="cd18578">
    <property type="entry name" value="ABC_6TM_Pgp_ABCB1_D2_like"/>
    <property type="match status" value="1"/>
</dbReference>
<evidence type="ECO:0000259" key="31">
    <source>
        <dbReference type="PROSITE" id="PS50929"/>
    </source>
</evidence>
<evidence type="ECO:0000256" key="22">
    <source>
        <dbReference type="ARBA" id="ARBA00052070"/>
    </source>
</evidence>
<evidence type="ECO:0000256" key="4">
    <source>
        <dbReference type="ARBA" id="ARBA00007577"/>
    </source>
</evidence>
<feature type="transmembrane region" description="Helical" evidence="29">
    <location>
        <begin position="192"/>
        <end position="211"/>
    </location>
</feature>
<comment type="catalytic activity">
    <reaction evidence="23">
        <text>a 1,2-diacyl-sn-glycero-3-phosphoethanolamine(in) + ATP + H2O = a 1,2-diacyl-sn-glycero-3-phosphoethanolamine(out) + ADP + phosphate + H(+)</text>
        <dbReference type="Rhea" id="RHEA:36439"/>
        <dbReference type="ChEBI" id="CHEBI:15377"/>
        <dbReference type="ChEBI" id="CHEBI:15378"/>
        <dbReference type="ChEBI" id="CHEBI:30616"/>
        <dbReference type="ChEBI" id="CHEBI:43474"/>
        <dbReference type="ChEBI" id="CHEBI:64612"/>
        <dbReference type="ChEBI" id="CHEBI:456216"/>
    </reaction>
    <physiologicalReaction direction="left-to-right" evidence="23">
        <dbReference type="Rhea" id="RHEA:36440"/>
    </physiologicalReaction>
</comment>
<evidence type="ECO:0000256" key="12">
    <source>
        <dbReference type="ARBA" id="ARBA00022741"/>
    </source>
</evidence>
<dbReference type="InterPro" id="IPR017871">
    <property type="entry name" value="ABC_transporter-like_CS"/>
</dbReference>
<evidence type="ECO:0000256" key="3">
    <source>
        <dbReference type="ARBA" id="ARBA00004424"/>
    </source>
</evidence>
<evidence type="ECO:0000256" key="23">
    <source>
        <dbReference type="ARBA" id="ARBA00052554"/>
    </source>
</evidence>
<keyword evidence="11" id="KW-0677">Repeat</keyword>
<comment type="catalytic activity">
    <reaction evidence="21">
        <text>a 1,2-diacyl-sn-glycero-3-phosphocholine(in) + ATP + H2O = a 1,2-diacyl-sn-glycero-3-phosphocholine(out) + ADP + phosphate + H(+)</text>
        <dbReference type="Rhea" id="RHEA:66272"/>
        <dbReference type="ChEBI" id="CHEBI:15377"/>
        <dbReference type="ChEBI" id="CHEBI:15378"/>
        <dbReference type="ChEBI" id="CHEBI:30616"/>
        <dbReference type="ChEBI" id="CHEBI:43474"/>
        <dbReference type="ChEBI" id="CHEBI:57643"/>
        <dbReference type="ChEBI" id="CHEBI:456216"/>
    </reaction>
    <physiologicalReaction direction="left-to-right" evidence="21">
        <dbReference type="Rhea" id="RHEA:66273"/>
    </physiologicalReaction>
</comment>
<evidence type="ECO:0000256" key="18">
    <source>
        <dbReference type="ARBA" id="ARBA00023180"/>
    </source>
</evidence>
<feature type="domain" description="ABC transporter" evidence="30">
    <location>
        <begin position="1036"/>
        <end position="1274"/>
    </location>
</feature>
<organism evidence="32 33">
    <name type="scientific">Phodopus roborovskii</name>
    <name type="common">Roborovski's desert hamster</name>
    <name type="synonym">Cricetulus roborovskii</name>
    <dbReference type="NCBI Taxonomy" id="109678"/>
    <lineage>
        <taxon>Eukaryota</taxon>
        <taxon>Metazoa</taxon>
        <taxon>Chordata</taxon>
        <taxon>Craniata</taxon>
        <taxon>Vertebrata</taxon>
        <taxon>Euteleostomi</taxon>
        <taxon>Mammalia</taxon>
        <taxon>Eutheria</taxon>
        <taxon>Euarchontoglires</taxon>
        <taxon>Glires</taxon>
        <taxon>Rodentia</taxon>
        <taxon>Myomorpha</taxon>
        <taxon>Muroidea</taxon>
        <taxon>Cricetidae</taxon>
        <taxon>Cricetinae</taxon>
        <taxon>Phodopus</taxon>
    </lineage>
</organism>
<evidence type="ECO:0000313" key="33">
    <source>
        <dbReference type="Proteomes" id="UP001152836"/>
    </source>
</evidence>
<evidence type="ECO:0000256" key="16">
    <source>
        <dbReference type="ARBA" id="ARBA00023055"/>
    </source>
</evidence>
<dbReference type="RefSeq" id="XP_051030503.1">
    <property type="nucleotide sequence ID" value="XM_051174546.1"/>
</dbReference>
<proteinExistence type="inferred from homology"/>
<keyword evidence="18" id="KW-0325">Glycoprotein</keyword>
<evidence type="ECO:0000256" key="8">
    <source>
        <dbReference type="ARBA" id="ARBA00022490"/>
    </source>
</evidence>
<feature type="domain" description="ABC transporter" evidence="30">
    <location>
        <begin position="394"/>
        <end position="630"/>
    </location>
</feature>
<keyword evidence="33" id="KW-1185">Reference proteome</keyword>
<dbReference type="GO" id="GO:0016324">
    <property type="term" value="C:apical plasma membrane"/>
    <property type="evidence" value="ECO:0007669"/>
    <property type="project" value="UniProtKB-SubCell"/>
</dbReference>
<evidence type="ECO:0000259" key="30">
    <source>
        <dbReference type="PROSITE" id="PS50893"/>
    </source>
</evidence>
<dbReference type="PROSITE" id="PS50929">
    <property type="entry name" value="ABC_TM1F"/>
    <property type="match status" value="2"/>
</dbReference>
<comment type="caution">
    <text evidence="32">The sequence shown here is derived from an EMBL/GenBank/DDBJ whole genome shotgun (WGS) entry which is preliminary data.</text>
</comment>
<keyword evidence="6" id="KW-0813">Transport</keyword>
<keyword evidence="13" id="KW-0067">ATP-binding</keyword>
<evidence type="ECO:0000256" key="26">
    <source>
        <dbReference type="ARBA" id="ARBA00080656"/>
    </source>
</evidence>
<keyword evidence="7" id="KW-1003">Cell membrane</keyword>
<dbReference type="GO" id="GO:0016887">
    <property type="term" value="F:ATP hydrolysis activity"/>
    <property type="evidence" value="ECO:0007669"/>
    <property type="project" value="InterPro"/>
</dbReference>
<keyword evidence="15 29" id="KW-1133">Transmembrane helix</keyword>
<feature type="transmembrane region" description="Helical" evidence="29">
    <location>
        <begin position="297"/>
        <end position="318"/>
    </location>
</feature>
<dbReference type="PANTHER" id="PTHR43394:SF28">
    <property type="entry name" value="ATP-BINDING CASSETTE SUBFAMILY B MEMBER 1"/>
    <property type="match status" value="1"/>
</dbReference>
<dbReference type="GO" id="GO:0045121">
    <property type="term" value="C:membrane raft"/>
    <property type="evidence" value="ECO:0007669"/>
    <property type="project" value="UniProtKB-SubCell"/>
</dbReference>
<dbReference type="FunFam" id="1.20.1560.10:FF:000043">
    <property type="entry name" value="Multidrug resistance protein 1A"/>
    <property type="match status" value="1"/>
</dbReference>
<dbReference type="InterPro" id="IPR027417">
    <property type="entry name" value="P-loop_NTPase"/>
</dbReference>
<dbReference type="Gene3D" id="3.40.50.300">
    <property type="entry name" value="P-loop containing nucleotide triphosphate hydrolases"/>
    <property type="match status" value="2"/>
</dbReference>
<dbReference type="FunFam" id="1.20.1560.10:FF:000018">
    <property type="entry name" value="ATP-binding cassette subfamily B member 11"/>
    <property type="match status" value="1"/>
</dbReference>
<dbReference type="FunFam" id="1.20.1560.10:FF:000083">
    <property type="entry name" value="phosphatidylcholine translocator ABCB4 isoform X7"/>
    <property type="match status" value="1"/>
</dbReference>
<evidence type="ECO:0000256" key="11">
    <source>
        <dbReference type="ARBA" id="ARBA00022737"/>
    </source>
</evidence>
<keyword evidence="17 29" id="KW-0472">Membrane</keyword>
<accession>A0AAV0AE39</accession>
<dbReference type="InterPro" id="IPR003439">
    <property type="entry name" value="ABC_transporter-like_ATP-bd"/>
</dbReference>
<evidence type="ECO:0000256" key="17">
    <source>
        <dbReference type="ARBA" id="ARBA00023136"/>
    </source>
</evidence>
<comment type="similarity">
    <text evidence="4">Belongs to the ABC transporter superfamily. ABCB family. Multidrug resistance exporter (TC 3.A.1.201) subfamily.</text>
</comment>
<dbReference type="CTD" id="5244"/>
<evidence type="ECO:0000256" key="15">
    <source>
        <dbReference type="ARBA" id="ARBA00022989"/>
    </source>
</evidence>
<sequence>MDLEAARNGTARRPGTVEGDFELGSISNQSRDKKKKVNLIGPLTLFRYSDWQDKLFMLLGTIMAIAHGSGLPLMMIVFGEMTDKFVNNAGNFSLPVNFSLSMINPGRILEEEMTRYAYYYSGLGGGVLVAAYIQVSFWTLAAGRQIKKIRQNFFHAILRQEMGWFDIKGTTELNTRLTDDISKISEGIGDKVGMFFQAVATFFAGFIVGFIRGWKLTLVIMAISPILGLSAAVWAKILSTFSDKELAAYAKAGAVAEEALGAIRTVIAFGGQNKELERYQKHLENAKKIGIKKAISANISMGIAFLLIYASYALAFWYGSTLVISKEYTIGNAMTVFFSILIGAFSVGQAAPCIDAFANARGAAYVIFSIIDTNPKIDSFSERGHKPDSIKGNLDFSDVHFSYPSRANIKILKGLNLKVQSGQTVALVGNSGCGKSTTVQLLQRLYDPTEGTISIDGQDIRNFNVRYLREIIGVVSQEPVLFSTTIAENIRYGRGNVTMDEIKKAVKEANAYEFIMKLPQKFDTLVGERGAQLSGGQKQRIAIARALVRNPKILLLDEATSALDTESEAEVQAALDKAREGRTTIVIAHRLSTVRNADVIAGFEDGVIVEQGSHSELMQKEGVYFKLVNMQTSGSQILSEEFEVELSEEKAASGMAPNGWKSHIFRNSTKKSLKSSRAHQHRLDVDPNELDANVPPVSFLKVLKLNKTEWPYFVVGTVCAIVNGALQPAISIILSEMIAIFGPGDDAVKQHKCNMFSLVFLGLGVLSFFTFFLQGFTFGKAGEILTTRLRSMAFKAMLRQDMSWFDDHQNSTGALSTRLATDAAQVQGATGTRLALIAQNTANLGTGIIISFIYGWQLTLLLLSVVPFIAVSGIVEMKMLAGNAKRDKKALEAAGKIATEAIENIRTVVSLTQERKFESMYVEKLHGPYRNSVQMAHIYGITFSISQAFMYFSYAGCFRFGAYLIVNGHMRFRDVILVFSAIVFGAVALGHASSFAPDYAKAKLSAAHLFSLFERLPLIDSYSREGLWPDKFEGSVTFNEVVFNYPTRPDIPVLQGLSLEVKKGQTLALVGSSGCGKSTVVQLLERFYDPMAGTVLLDGQEAKKLNVQWLRAQLGIVSQEPILFDYSIAENIAYGDNSRVVSQDEIVRAAKAANIHPFIETLPQKYETRVGDKGTQLSGGQKQRIAIARALIRQPRVLLLDEATSALDPESEKVVQEALDKAREGRTCIVIAHRLSTIQNADLIVVIQNGKVKEHGTHQQLLAQKGIYFSMVNIQAGAQNS</sequence>
<dbReference type="InterPro" id="IPR036640">
    <property type="entry name" value="ABC1_TM_sf"/>
</dbReference>
<feature type="domain" description="ABC transmembrane type-1" evidence="31">
    <location>
        <begin position="714"/>
        <end position="1001"/>
    </location>
</feature>
<comment type="subcellular location">
    <subcellularLocation>
        <location evidence="3">Apical cell membrane</location>
        <topology evidence="3">Multi-pass membrane protein</topology>
    </subcellularLocation>
    <subcellularLocation>
        <location evidence="1">Cytoplasmic vesicle</location>
        <location evidence="1">Clathrin-coated vesicle</location>
    </subcellularLocation>
    <subcellularLocation>
        <location evidence="2">Membrane raft</location>
    </subcellularLocation>
</comment>
<dbReference type="InterPro" id="IPR039421">
    <property type="entry name" value="Type_1_exporter"/>
</dbReference>
<dbReference type="GeneID" id="127214161"/>
<dbReference type="GO" id="GO:0030136">
    <property type="term" value="C:clathrin-coated vesicle"/>
    <property type="evidence" value="ECO:0007669"/>
    <property type="project" value="UniProtKB-SubCell"/>
</dbReference>
<evidence type="ECO:0000256" key="24">
    <source>
        <dbReference type="ARBA" id="ARBA00070919"/>
    </source>
</evidence>
<keyword evidence="16" id="KW-0445">Lipid transport</keyword>
<dbReference type="EC" id="7.6.2.1" evidence="5"/>
<dbReference type="SMART" id="SM00382">
    <property type="entry name" value="AAA"/>
    <property type="match status" value="2"/>
</dbReference>
<dbReference type="GO" id="GO:0090374">
    <property type="term" value="P:oligopeptide export from mitochondrion"/>
    <property type="evidence" value="ECO:0007669"/>
    <property type="project" value="TreeGrafter"/>
</dbReference>
<keyword evidence="14" id="KW-1278">Translocase</keyword>
<dbReference type="CDD" id="cd03249">
    <property type="entry name" value="ABC_MTABC3_MDL1_MDL2"/>
    <property type="match status" value="2"/>
</dbReference>
<dbReference type="PROSITE" id="PS50893">
    <property type="entry name" value="ABC_TRANSPORTER_2"/>
    <property type="match status" value="2"/>
</dbReference>
<dbReference type="Proteomes" id="UP001152836">
    <property type="component" value="Unassembled WGS sequence"/>
</dbReference>
<evidence type="ECO:0000313" key="32">
    <source>
        <dbReference type="EMBL" id="CAH7467293.1"/>
    </source>
</evidence>
<dbReference type="FunFam" id="3.40.50.300:FF:000479">
    <property type="entry name" value="Multidrug resistance protein 1A"/>
    <property type="match status" value="2"/>
</dbReference>
<dbReference type="Pfam" id="PF00664">
    <property type="entry name" value="ABC_membrane"/>
    <property type="match status" value="2"/>
</dbReference>
<dbReference type="PANTHER" id="PTHR43394">
    <property type="entry name" value="ATP-DEPENDENT PERMEASE MDL1, MITOCHONDRIAL"/>
    <property type="match status" value="1"/>
</dbReference>
<dbReference type="EMBL" id="CALSGD010001666">
    <property type="protein sequence ID" value="CAH7467293.1"/>
    <property type="molecule type" value="Genomic_DNA"/>
</dbReference>
<protein>
    <recommendedName>
        <fullName evidence="24">Phosphatidylcholine translocator ABCB4</fullName>
        <ecNumber evidence="5">7.6.2.1</ecNumber>
    </recommendedName>
    <alternativeName>
        <fullName evidence="27">ATP-binding cassette sub-family B member 4</fullName>
    </alternativeName>
    <alternativeName>
        <fullName evidence="25">Multidrug resistance protein 3</fullName>
    </alternativeName>
    <alternativeName>
        <fullName evidence="26">p-glycoprotein 3</fullName>
    </alternativeName>
</protein>
<feature type="transmembrane region" description="Helical" evidence="29">
    <location>
        <begin position="117"/>
        <end position="141"/>
    </location>
</feature>
<dbReference type="PROSITE" id="PS00211">
    <property type="entry name" value="ABC_TRANSPORTER_1"/>
    <property type="match status" value="2"/>
</dbReference>
<evidence type="ECO:0000256" key="9">
    <source>
        <dbReference type="ARBA" id="ARBA00022553"/>
    </source>
</evidence>
<dbReference type="GO" id="GO:0015421">
    <property type="term" value="F:ABC-type oligopeptide transporter activity"/>
    <property type="evidence" value="ECO:0007669"/>
    <property type="project" value="TreeGrafter"/>
</dbReference>
<dbReference type="InterPro" id="IPR003593">
    <property type="entry name" value="AAA+_ATPase"/>
</dbReference>
<evidence type="ECO:0000256" key="13">
    <source>
        <dbReference type="ARBA" id="ARBA00022840"/>
    </source>
</evidence>
<dbReference type="GO" id="GO:0005743">
    <property type="term" value="C:mitochondrial inner membrane"/>
    <property type="evidence" value="ECO:0007669"/>
    <property type="project" value="TreeGrafter"/>
</dbReference>
<feature type="transmembrane region" description="Helical" evidence="29">
    <location>
        <begin position="754"/>
        <end position="773"/>
    </location>
</feature>
<feature type="transmembrane region" description="Helical" evidence="29">
    <location>
        <begin position="936"/>
        <end position="955"/>
    </location>
</feature>
<reference evidence="32" key="1">
    <citation type="submission" date="2022-06" db="EMBL/GenBank/DDBJ databases">
        <authorList>
            <person name="Andreotti S."/>
            <person name="Wyler E."/>
        </authorList>
    </citation>
    <scope>NUCLEOTIDE SEQUENCE</scope>
</reference>
<dbReference type="GO" id="GO:0005524">
    <property type="term" value="F:ATP binding"/>
    <property type="evidence" value="ECO:0007669"/>
    <property type="project" value="UniProtKB-KW"/>
</dbReference>
<keyword evidence="10 29" id="KW-0812">Transmembrane</keyword>
<gene>
    <name evidence="32" type="primary">Abcb4</name>
    <name evidence="32" type="ORF">PHOROB_LOCUS17625</name>
</gene>
<feature type="transmembrane region" description="Helical" evidence="29">
    <location>
        <begin position="55"/>
        <end position="78"/>
    </location>
</feature>
<evidence type="ECO:0000256" key="21">
    <source>
        <dbReference type="ARBA" id="ARBA00050228"/>
    </source>
</evidence>
<evidence type="ECO:0000256" key="5">
    <source>
        <dbReference type="ARBA" id="ARBA00012189"/>
    </source>
</evidence>
<comment type="catalytic activity">
    <reaction evidence="22">
        <text>a sphingomyelin(in) + ATP + H2O = a sphingomyelin(out) + ADP + phosphate + H(+)</text>
        <dbReference type="Rhea" id="RHEA:38903"/>
        <dbReference type="ChEBI" id="CHEBI:15377"/>
        <dbReference type="ChEBI" id="CHEBI:15378"/>
        <dbReference type="ChEBI" id="CHEBI:17636"/>
        <dbReference type="ChEBI" id="CHEBI:30616"/>
        <dbReference type="ChEBI" id="CHEBI:43474"/>
        <dbReference type="ChEBI" id="CHEBI:456216"/>
    </reaction>
    <physiologicalReaction direction="left-to-right" evidence="22">
        <dbReference type="Rhea" id="RHEA:38904"/>
    </physiologicalReaction>
</comment>
<name>A0AAV0AE39_PHORO</name>